<sequence>MQKLPLSSTNTSRTYMHRCSGVSLTLQRRRQRRQRMLSLARSERSRGRNRDFETLEARRSLNLKRRVDRYWPGHACSARKNI</sequence>
<evidence type="ECO:0000313" key="2">
    <source>
        <dbReference type="EMBL" id="CAB0034169.1"/>
    </source>
</evidence>
<dbReference type="EMBL" id="CADCXV010000734">
    <property type="protein sequence ID" value="CAB0034169.1"/>
    <property type="molecule type" value="Genomic_DNA"/>
</dbReference>
<accession>A0A6H5IEQ4</accession>
<proteinExistence type="predicted"/>
<evidence type="ECO:0000256" key="1">
    <source>
        <dbReference type="SAM" id="MobiDB-lite"/>
    </source>
</evidence>
<dbReference type="AlphaFoldDB" id="A0A6H5IEQ4"/>
<feature type="region of interest" description="Disordered" evidence="1">
    <location>
        <begin position="24"/>
        <end position="49"/>
    </location>
</feature>
<dbReference type="Proteomes" id="UP000479190">
    <property type="component" value="Unassembled WGS sequence"/>
</dbReference>
<reference evidence="2 3" key="1">
    <citation type="submission" date="2020-02" db="EMBL/GenBank/DDBJ databases">
        <authorList>
            <person name="Ferguson B K."/>
        </authorList>
    </citation>
    <scope>NUCLEOTIDE SEQUENCE [LARGE SCALE GENOMIC DNA]</scope>
</reference>
<keyword evidence="3" id="KW-1185">Reference proteome</keyword>
<organism evidence="2 3">
    <name type="scientific">Trichogramma brassicae</name>
    <dbReference type="NCBI Taxonomy" id="86971"/>
    <lineage>
        <taxon>Eukaryota</taxon>
        <taxon>Metazoa</taxon>
        <taxon>Ecdysozoa</taxon>
        <taxon>Arthropoda</taxon>
        <taxon>Hexapoda</taxon>
        <taxon>Insecta</taxon>
        <taxon>Pterygota</taxon>
        <taxon>Neoptera</taxon>
        <taxon>Endopterygota</taxon>
        <taxon>Hymenoptera</taxon>
        <taxon>Apocrita</taxon>
        <taxon>Proctotrupomorpha</taxon>
        <taxon>Chalcidoidea</taxon>
        <taxon>Trichogrammatidae</taxon>
        <taxon>Trichogramma</taxon>
    </lineage>
</organism>
<protein>
    <submittedName>
        <fullName evidence="2">Uncharacterized protein</fullName>
    </submittedName>
</protein>
<name>A0A6H5IEQ4_9HYME</name>
<evidence type="ECO:0000313" key="3">
    <source>
        <dbReference type="Proteomes" id="UP000479190"/>
    </source>
</evidence>
<gene>
    <name evidence="2" type="ORF">TBRA_LOCUS6067</name>
</gene>